<evidence type="ECO:0000259" key="1">
    <source>
        <dbReference type="Pfam" id="PF08241"/>
    </source>
</evidence>
<feature type="non-terminal residue" evidence="2">
    <location>
        <position position="191"/>
    </location>
</feature>
<dbReference type="SUPFAM" id="SSF53335">
    <property type="entry name" value="S-adenosyl-L-methionine-dependent methyltransferases"/>
    <property type="match status" value="1"/>
</dbReference>
<comment type="caution">
    <text evidence="2">The sequence shown here is derived from an EMBL/GenBank/DDBJ whole genome shotgun (WGS) entry which is preliminary data.</text>
</comment>
<sequence length="191" mass="22064">MKTEISPENPYSYNRYGFAWQCVPEGGAAHLDFGCYDGAFLRSLKEKGIARLFGVDISHEAVCKAHHQFPELEIIHISETVPLPFEDGLFTSITILDVIEHVYEQGALLDELNRVLKDNGTLIVTVPGQHLFSFLDIGNLKFRFPRLHRWYYCRKHSREEYECRYVSNPDGLVGDISAKKHWHEHFSRAKL</sequence>
<protein>
    <recommendedName>
        <fullName evidence="1">Methyltransferase type 11 domain-containing protein</fullName>
    </recommendedName>
</protein>
<proteinExistence type="predicted"/>
<dbReference type="InterPro" id="IPR013216">
    <property type="entry name" value="Methyltransf_11"/>
</dbReference>
<dbReference type="CDD" id="cd02440">
    <property type="entry name" value="AdoMet_MTases"/>
    <property type="match status" value="1"/>
</dbReference>
<evidence type="ECO:0000313" key="2">
    <source>
        <dbReference type="EMBL" id="GAG01110.1"/>
    </source>
</evidence>
<dbReference type="PANTHER" id="PTHR43861">
    <property type="entry name" value="TRANS-ACONITATE 2-METHYLTRANSFERASE-RELATED"/>
    <property type="match status" value="1"/>
</dbReference>
<dbReference type="InterPro" id="IPR029063">
    <property type="entry name" value="SAM-dependent_MTases_sf"/>
</dbReference>
<dbReference type="Pfam" id="PF08241">
    <property type="entry name" value="Methyltransf_11"/>
    <property type="match status" value="1"/>
</dbReference>
<dbReference type="Gene3D" id="3.40.50.150">
    <property type="entry name" value="Vaccinia Virus protein VP39"/>
    <property type="match status" value="1"/>
</dbReference>
<dbReference type="EMBL" id="BARS01025150">
    <property type="protein sequence ID" value="GAG01110.1"/>
    <property type="molecule type" value="Genomic_DNA"/>
</dbReference>
<feature type="domain" description="Methyltransferase type 11" evidence="1">
    <location>
        <begin position="31"/>
        <end position="124"/>
    </location>
</feature>
<dbReference type="AlphaFoldDB" id="X0U6C2"/>
<name>X0U6C2_9ZZZZ</name>
<gene>
    <name evidence="2" type="ORF">S01H1_39795</name>
</gene>
<organism evidence="2">
    <name type="scientific">marine sediment metagenome</name>
    <dbReference type="NCBI Taxonomy" id="412755"/>
    <lineage>
        <taxon>unclassified sequences</taxon>
        <taxon>metagenomes</taxon>
        <taxon>ecological metagenomes</taxon>
    </lineage>
</organism>
<reference evidence="2" key="1">
    <citation type="journal article" date="2014" name="Front. Microbiol.">
        <title>High frequency of phylogenetically diverse reductive dehalogenase-homologous genes in deep subseafloor sedimentary metagenomes.</title>
        <authorList>
            <person name="Kawai M."/>
            <person name="Futagami T."/>
            <person name="Toyoda A."/>
            <person name="Takaki Y."/>
            <person name="Nishi S."/>
            <person name="Hori S."/>
            <person name="Arai W."/>
            <person name="Tsubouchi T."/>
            <person name="Morono Y."/>
            <person name="Uchiyama I."/>
            <person name="Ito T."/>
            <person name="Fujiyama A."/>
            <person name="Inagaki F."/>
            <person name="Takami H."/>
        </authorList>
    </citation>
    <scope>NUCLEOTIDE SEQUENCE</scope>
    <source>
        <strain evidence="2">Expedition CK06-06</strain>
    </source>
</reference>
<accession>X0U6C2</accession>